<dbReference type="InterPro" id="IPR052752">
    <property type="entry name" value="NACHT-WD_repeat"/>
</dbReference>
<dbReference type="SUPFAM" id="SSF52540">
    <property type="entry name" value="P-loop containing nucleoside triphosphate hydrolases"/>
    <property type="match status" value="1"/>
</dbReference>
<feature type="repeat" description="WD" evidence="3">
    <location>
        <begin position="1655"/>
        <end position="1691"/>
    </location>
</feature>
<dbReference type="Gene3D" id="3.40.50.300">
    <property type="entry name" value="P-loop containing nucleotide triphosphate hydrolases"/>
    <property type="match status" value="1"/>
</dbReference>
<keyword evidence="9" id="KW-1185">Reference proteome</keyword>
<dbReference type="EMBL" id="BEYU01000051">
    <property type="protein sequence ID" value="GBG28965.1"/>
    <property type="molecule type" value="Genomic_DNA"/>
</dbReference>
<dbReference type="InterPro" id="IPR025139">
    <property type="entry name" value="DUF4062"/>
</dbReference>
<dbReference type="InterPro" id="IPR036322">
    <property type="entry name" value="WD40_repeat_dom_sf"/>
</dbReference>
<dbReference type="PROSITE" id="PS50082">
    <property type="entry name" value="WD_REPEATS_2"/>
    <property type="match status" value="2"/>
</dbReference>
<dbReference type="SUPFAM" id="SSF50978">
    <property type="entry name" value="WD40 repeat-like"/>
    <property type="match status" value="3"/>
</dbReference>
<dbReference type="InParanoid" id="A0A2R5GEH1"/>
<dbReference type="OrthoDB" id="2325716at2759"/>
<proteinExistence type="predicted"/>
<dbReference type="PANTHER" id="PTHR19871:SF14">
    <property type="entry name" value="DUF4062 DOMAIN-CONTAINING PROTEIN"/>
    <property type="match status" value="1"/>
</dbReference>
<accession>A0A2R5GEH1</accession>
<dbReference type="PROSITE" id="PS00678">
    <property type="entry name" value="WD_REPEATS_1"/>
    <property type="match status" value="1"/>
</dbReference>
<feature type="domain" description="DUF4062" evidence="6">
    <location>
        <begin position="129"/>
        <end position="209"/>
    </location>
</feature>
<protein>
    <submittedName>
        <fullName evidence="8">NACHT domain-and WD repeat-containing protein 1</fullName>
    </submittedName>
</protein>
<evidence type="ECO:0000313" key="9">
    <source>
        <dbReference type="Proteomes" id="UP000241890"/>
    </source>
</evidence>
<feature type="region of interest" description="Disordered" evidence="4">
    <location>
        <begin position="1"/>
        <end position="35"/>
    </location>
</feature>
<dbReference type="InterPro" id="IPR027417">
    <property type="entry name" value="P-loop_NTPase"/>
</dbReference>
<dbReference type="InterPro" id="IPR001680">
    <property type="entry name" value="WD40_rpt"/>
</dbReference>
<organism evidence="8 9">
    <name type="scientific">Hondaea fermentalgiana</name>
    <dbReference type="NCBI Taxonomy" id="2315210"/>
    <lineage>
        <taxon>Eukaryota</taxon>
        <taxon>Sar</taxon>
        <taxon>Stramenopiles</taxon>
        <taxon>Bigyra</taxon>
        <taxon>Labyrinthulomycetes</taxon>
        <taxon>Thraustochytrida</taxon>
        <taxon>Thraustochytriidae</taxon>
        <taxon>Hondaea</taxon>
    </lineage>
</organism>
<comment type="caution">
    <text evidence="8">The sequence shown here is derived from an EMBL/GenBank/DDBJ whole genome shotgun (WGS) entry which is preliminary data.</text>
</comment>
<feature type="compositionally biased region" description="Polar residues" evidence="4">
    <location>
        <begin position="1030"/>
        <end position="1062"/>
    </location>
</feature>
<sequence length="1741" mass="194126">MPGARNSAPQAGRRKSTGDEVDGAEENKRRSALRRLSMRAFSKAFMNKKRLVKEARGAKSGQEDPVRDQFDELRAVQDAVKFYPRPLESDVDLIRYKGREPDVRDRMMRGESMAVPKDLDFEPNVVHLFVSSTFRDMRFERDCIVGLLEPRISKYCRMHGFKFQYQDMRWAITDRAHNSRDFSLQELERCKSRSLAFNFLGLIGNRYGFCPFPTQIEAEVFEKLVDEAANPDLLTTWFSLDENKLPLMYTLRHMSDVRGTSRNNRMAANNADWWVIFRELQQELRHAAQRLEIDDVLTEEKAKAFEQSVVDEEITEGILHHSDKHKTLLVIRELEGEGLEEDSIYYETEESDPDGYSLTRLNELKTACLDAIHENHRRVYEVPYEGGLDPVSCPAHSTYLRDLLTTLEEKIIGSIKHTLVNGIYKRDPVFEAVRMHAAHAALYAKSFVGRTELLHSIRSSRKRLVFVTGGAGSGKTYALSKICVDVADGVANRGRDNVVAARFLGATHDSTVTASLLRTLYAQLRDVYCGTDLASAPEIPVKPRDVRHAFLDFLSLATEDQPLMVVLDGIDQLSDGDYSWIPLSAKSLPPHVRLIVSARSASAPARAFHRSVQDKHEAVLVKMPAFLPEEVEEFLDAYLDAEGRVLRPRQKQSVLYGVNSLRDPSPLALRVLYEEARRLASWDPPLEHYASATEIDEIFAVWFARLEADHGLHFVQSALALITASHTGLEETELEDLLSLRDDLLAEAYTDFVPPLARFPQRRVIKLLTELRPFLWRGNWAHRELRRAALARYDGKMLSAYRALADYFGAESPAALERPVFKTEVNGEMWYLTQNRFPQAQPFRFETGAVNMRKFLELPGALQAVGDVDALEELVCSLKFIRIGLETSAADLIFWLRQPSSFRCSRIVQAVGQSLVAYESSPDHLEEILWLRLAPNLEPGDPLLAELNTARMRTPGLHALAPLRILQPSQPRRNPGRGGGSSFDSFETASASVAAAKRGKRIVKLRKGPRRTRHGSRANSRAGSHADSLVDSQVDSFADSQGNAHPASSQLGESMEDTQPSMAEQDDIEFRPDEAYSPENKYTLHGHTNQVTSVDTFEDAVTHELHIVSASAEGIRIWNAENKSLVSSIVPSQHHDGETSKVVAYVEPGGGARVVAGVGKNVVVYTLPAGEELRCIEDAHETDINAIGLVYQLDGTVDIVSANDLQICMWNGLNGQRKKLIQCEADAGPLVDLELFLDAQSNEWYALGIHLHEARVYSLDTGDRVDVSLTVETHGQEENAHIFRASVTYFHDGTVYALTCGDEDGSLRIWDVMEGVTVHMLQHDEHFNSPFTCVDVYEDAATDEVRCVTGDVDGVVKIWDPVAGKLLHIAEIHDGPVLDVTAYIDEEKEVWVVSAATDGQVVLSNHLPEVALLSSTASTRTLDNFGAAQALAAYTDGNRGWQVITVHGTQVAVMDPTTLVINMRWDSGANVLCVAVDDEPRSRHARCVVGLDSGLVAVWSIPSNKVLSVKAHKGQTLSVCVFDPRNMDANLVASSGEDGAVAVHNIETGDPICRWRAHDSAIHTLQSFSEERAPRLLSCDLDGNVRVWDFDKTRKVSSTVMSRKKPTPAQEIDNDSRVAAVYAFTEAHTQKPSIVLANREKVIRLINLNGSERKLRGHTGRILYVSSFSNPSSGKHCVVSASKDRTVRVWDDLGTLLTTYTFDQPIKALSTHRIPTKAFVIVSLRDGQLVALRFVDHGNVA</sequence>
<evidence type="ECO:0000256" key="3">
    <source>
        <dbReference type="PROSITE-ProRule" id="PRU00221"/>
    </source>
</evidence>
<dbReference type="InterPro" id="IPR015943">
    <property type="entry name" value="WD40/YVTN_repeat-like_dom_sf"/>
</dbReference>
<evidence type="ECO:0000256" key="4">
    <source>
        <dbReference type="SAM" id="MobiDB-lite"/>
    </source>
</evidence>
<reference evidence="8 9" key="1">
    <citation type="submission" date="2017-12" db="EMBL/GenBank/DDBJ databases">
        <title>Sequencing, de novo assembly and annotation of complete genome of a new Thraustochytrid species, strain FCC1311.</title>
        <authorList>
            <person name="Sedici K."/>
            <person name="Godart F."/>
            <person name="Aiese Cigliano R."/>
            <person name="Sanseverino W."/>
            <person name="Barakat M."/>
            <person name="Ortet P."/>
            <person name="Marechal E."/>
            <person name="Cagnac O."/>
            <person name="Amato A."/>
        </authorList>
    </citation>
    <scope>NUCLEOTIDE SEQUENCE [LARGE SCALE GENOMIC DNA]</scope>
</reference>
<evidence type="ECO:0000256" key="2">
    <source>
        <dbReference type="ARBA" id="ARBA00022737"/>
    </source>
</evidence>
<feature type="domain" description="NACHT" evidence="5">
    <location>
        <begin position="463"/>
        <end position="641"/>
    </location>
</feature>
<evidence type="ECO:0000259" key="6">
    <source>
        <dbReference type="Pfam" id="PF13271"/>
    </source>
</evidence>
<dbReference type="Pfam" id="PF00400">
    <property type="entry name" value="WD40"/>
    <property type="match status" value="2"/>
</dbReference>
<feature type="compositionally biased region" description="Basic residues" evidence="4">
    <location>
        <begin position="997"/>
        <end position="1016"/>
    </location>
</feature>
<dbReference type="Proteomes" id="UP000241890">
    <property type="component" value="Unassembled WGS sequence"/>
</dbReference>
<keyword evidence="2" id="KW-0677">Repeat</keyword>
<name>A0A2R5GEH1_9STRA</name>
<dbReference type="Pfam" id="PF13271">
    <property type="entry name" value="DUF4062"/>
    <property type="match status" value="1"/>
</dbReference>
<keyword evidence="1 3" id="KW-0853">WD repeat</keyword>
<gene>
    <name evidence="8" type="ORF">FCC1311_051862</name>
</gene>
<dbReference type="Pfam" id="PF05729">
    <property type="entry name" value="NACHT"/>
    <property type="match status" value="1"/>
</dbReference>
<dbReference type="Gene3D" id="2.130.10.10">
    <property type="entry name" value="YVTN repeat-like/Quinoprotein amine dehydrogenase"/>
    <property type="match status" value="4"/>
</dbReference>
<feature type="repeat" description="WD" evidence="3">
    <location>
        <begin position="1555"/>
        <end position="1598"/>
    </location>
</feature>
<evidence type="ECO:0000256" key="1">
    <source>
        <dbReference type="ARBA" id="ARBA00022574"/>
    </source>
</evidence>
<feature type="domain" description="NWD1/2-like winged helix-turn-helix" evidence="7">
    <location>
        <begin position="702"/>
        <end position="756"/>
    </location>
</feature>
<dbReference type="InterPro" id="IPR007111">
    <property type="entry name" value="NACHT_NTPase"/>
</dbReference>
<dbReference type="InterPro" id="IPR057588">
    <property type="entry name" value="NWD1/2-like_WH"/>
</dbReference>
<dbReference type="Pfam" id="PF25469">
    <property type="entry name" value="WHD_NWD1"/>
    <property type="match status" value="1"/>
</dbReference>
<feature type="region of interest" description="Disordered" evidence="4">
    <location>
        <begin position="961"/>
        <end position="1062"/>
    </location>
</feature>
<evidence type="ECO:0000259" key="5">
    <source>
        <dbReference type="Pfam" id="PF05729"/>
    </source>
</evidence>
<evidence type="ECO:0000259" key="7">
    <source>
        <dbReference type="Pfam" id="PF25469"/>
    </source>
</evidence>
<dbReference type="PANTHER" id="PTHR19871">
    <property type="entry name" value="BETA TRANSDUCIN-RELATED PROTEIN"/>
    <property type="match status" value="1"/>
</dbReference>
<dbReference type="SMART" id="SM00320">
    <property type="entry name" value="WD40"/>
    <property type="match status" value="7"/>
</dbReference>
<evidence type="ECO:0000313" key="8">
    <source>
        <dbReference type="EMBL" id="GBG28965.1"/>
    </source>
</evidence>
<dbReference type="InterPro" id="IPR019775">
    <property type="entry name" value="WD40_repeat_CS"/>
</dbReference>